<dbReference type="Proteomes" id="UP000324897">
    <property type="component" value="Unassembled WGS sequence"/>
</dbReference>
<dbReference type="AlphaFoldDB" id="A0A5J9SQN8"/>
<comment type="caution">
    <text evidence="4">The sequence shown here is derived from an EMBL/GenBank/DDBJ whole genome shotgun (WGS) entry which is preliminary data.</text>
</comment>
<comment type="similarity">
    <text evidence="1">Belongs to the peptidase S8 family.</text>
</comment>
<evidence type="ECO:0000313" key="4">
    <source>
        <dbReference type="EMBL" id="TVU01278.1"/>
    </source>
</evidence>
<evidence type="ECO:0000256" key="2">
    <source>
        <dbReference type="ARBA" id="ARBA00022729"/>
    </source>
</evidence>
<dbReference type="SUPFAM" id="SSF52743">
    <property type="entry name" value="Subtilisin-like"/>
    <property type="match status" value="1"/>
</dbReference>
<gene>
    <name evidence="4" type="ORF">EJB05_53317</name>
</gene>
<name>A0A5J9SQN8_9POAL</name>
<dbReference type="GO" id="GO:0004252">
    <property type="term" value="F:serine-type endopeptidase activity"/>
    <property type="evidence" value="ECO:0007669"/>
    <property type="project" value="InterPro"/>
</dbReference>
<accession>A0A5J9SQN8</accession>
<sequence length="201" mass="22004">MAGSHMGKKVYTPRTVMEVIDDDIAVRSEEKAISSFGSCSTHLTQRHITQTTSMIKPPSLAIIVRSGQTTKSLKIIAAIDTAVQDDVDIISLSLRFVQDPPFHNDPLAIAAFGAERKGIFIVLGVGAGNDGPDTSTVRNVAQWMITVGASTIDRMFPARLKLDGGEGQSLYIFIYCGSYGLHMREGNWREPLSRCPIYLQF</sequence>
<dbReference type="PANTHER" id="PTHR10795">
    <property type="entry name" value="PROPROTEIN CONVERTASE SUBTILISIN/KEXIN"/>
    <property type="match status" value="1"/>
</dbReference>
<dbReference type="Gramene" id="TVU01278">
    <property type="protein sequence ID" value="TVU01278"/>
    <property type="gene ID" value="EJB05_53317"/>
</dbReference>
<keyword evidence="5" id="KW-1185">Reference proteome</keyword>
<protein>
    <recommendedName>
        <fullName evidence="3">Peptidase S8/S53 domain-containing protein</fullName>
    </recommendedName>
</protein>
<evidence type="ECO:0000256" key="1">
    <source>
        <dbReference type="ARBA" id="ARBA00011073"/>
    </source>
</evidence>
<reference evidence="4 5" key="1">
    <citation type="journal article" date="2019" name="Sci. Rep.">
        <title>A high-quality genome of Eragrostis curvula grass provides insights into Poaceae evolution and supports new strategies to enhance forage quality.</title>
        <authorList>
            <person name="Carballo J."/>
            <person name="Santos B.A.C.M."/>
            <person name="Zappacosta D."/>
            <person name="Garbus I."/>
            <person name="Selva J.P."/>
            <person name="Gallo C.A."/>
            <person name="Diaz A."/>
            <person name="Albertini E."/>
            <person name="Caccamo M."/>
            <person name="Echenique V."/>
        </authorList>
    </citation>
    <scope>NUCLEOTIDE SEQUENCE [LARGE SCALE GENOMIC DNA]</scope>
    <source>
        <strain evidence="5">cv. Victoria</strain>
        <tissue evidence="4">Leaf</tissue>
    </source>
</reference>
<feature type="domain" description="Peptidase S8/S53" evidence="3">
    <location>
        <begin position="66"/>
        <end position="151"/>
    </location>
</feature>
<evidence type="ECO:0000313" key="5">
    <source>
        <dbReference type="Proteomes" id="UP000324897"/>
    </source>
</evidence>
<feature type="non-terminal residue" evidence="4">
    <location>
        <position position="1"/>
    </location>
</feature>
<keyword evidence="2" id="KW-0732">Signal</keyword>
<evidence type="ECO:0000259" key="3">
    <source>
        <dbReference type="Pfam" id="PF00082"/>
    </source>
</evidence>
<organism evidence="4 5">
    <name type="scientific">Eragrostis curvula</name>
    <name type="common">weeping love grass</name>
    <dbReference type="NCBI Taxonomy" id="38414"/>
    <lineage>
        <taxon>Eukaryota</taxon>
        <taxon>Viridiplantae</taxon>
        <taxon>Streptophyta</taxon>
        <taxon>Embryophyta</taxon>
        <taxon>Tracheophyta</taxon>
        <taxon>Spermatophyta</taxon>
        <taxon>Magnoliopsida</taxon>
        <taxon>Liliopsida</taxon>
        <taxon>Poales</taxon>
        <taxon>Poaceae</taxon>
        <taxon>PACMAD clade</taxon>
        <taxon>Chloridoideae</taxon>
        <taxon>Eragrostideae</taxon>
        <taxon>Eragrostidinae</taxon>
        <taxon>Eragrostis</taxon>
    </lineage>
</organism>
<dbReference type="OrthoDB" id="786565at2759"/>
<dbReference type="Gene3D" id="3.40.50.200">
    <property type="entry name" value="Peptidase S8/S53 domain"/>
    <property type="match status" value="1"/>
</dbReference>
<dbReference type="GO" id="GO:0006508">
    <property type="term" value="P:proteolysis"/>
    <property type="evidence" value="ECO:0007669"/>
    <property type="project" value="InterPro"/>
</dbReference>
<dbReference type="InterPro" id="IPR036852">
    <property type="entry name" value="Peptidase_S8/S53_dom_sf"/>
</dbReference>
<dbReference type="InterPro" id="IPR045051">
    <property type="entry name" value="SBT"/>
</dbReference>
<dbReference type="EMBL" id="RWGY01000469">
    <property type="protein sequence ID" value="TVU01278.1"/>
    <property type="molecule type" value="Genomic_DNA"/>
</dbReference>
<dbReference type="Pfam" id="PF00082">
    <property type="entry name" value="Peptidase_S8"/>
    <property type="match status" value="1"/>
</dbReference>
<proteinExistence type="inferred from homology"/>
<dbReference type="InterPro" id="IPR000209">
    <property type="entry name" value="Peptidase_S8/S53_dom"/>
</dbReference>